<feature type="region of interest" description="Disordered" evidence="1">
    <location>
        <begin position="92"/>
        <end position="113"/>
    </location>
</feature>
<evidence type="ECO:0000313" key="3">
    <source>
        <dbReference type="Proteomes" id="UP000656804"/>
    </source>
</evidence>
<keyword evidence="3" id="KW-1185">Reference proteome</keyword>
<dbReference type="Proteomes" id="UP000656804">
    <property type="component" value="Unassembled WGS sequence"/>
</dbReference>
<name>A0A930V2V3_9ACTN</name>
<dbReference type="AlphaFoldDB" id="A0A930V2V3"/>
<evidence type="ECO:0000256" key="1">
    <source>
        <dbReference type="SAM" id="MobiDB-lite"/>
    </source>
</evidence>
<sequence length="156" mass="17364">MEYEVIDLVGGPAGFPPGVELNRIDVRTGIHSSQRDHHIAKHHDTTHTVQAKNASHRTLFFRIDSRLPDGEVRYPDGEHSTPRKWTPTIKVGGLRSGRESPQWEPAKTSMSHPATCPEGNGHHVDIAVNVETALEGETGCILKTEQDYVFRFTCTC</sequence>
<gene>
    <name evidence="2" type="ORF">ISG29_18430</name>
</gene>
<dbReference type="RefSeq" id="WP_194504927.1">
    <property type="nucleotide sequence ID" value="NZ_JADIVZ010000014.1"/>
</dbReference>
<protein>
    <submittedName>
        <fullName evidence="2">Uncharacterized protein</fullName>
    </submittedName>
</protein>
<accession>A0A930V2V3</accession>
<evidence type="ECO:0000313" key="2">
    <source>
        <dbReference type="EMBL" id="MBF4163660.1"/>
    </source>
</evidence>
<comment type="caution">
    <text evidence="2">The sequence shown here is derived from an EMBL/GenBank/DDBJ whole genome shotgun (WGS) entry which is preliminary data.</text>
</comment>
<reference evidence="2" key="1">
    <citation type="submission" date="2020-11" db="EMBL/GenBank/DDBJ databases">
        <title>Nocardioides sp. CBS4Y-1, whole genome shotgun sequence.</title>
        <authorList>
            <person name="Tuo L."/>
        </authorList>
    </citation>
    <scope>NUCLEOTIDE SEQUENCE</scope>
    <source>
        <strain evidence="2">CBS4Y-1</strain>
    </source>
</reference>
<organism evidence="2 3">
    <name type="scientific">Nocardioides acrostichi</name>
    <dbReference type="NCBI Taxonomy" id="2784339"/>
    <lineage>
        <taxon>Bacteria</taxon>
        <taxon>Bacillati</taxon>
        <taxon>Actinomycetota</taxon>
        <taxon>Actinomycetes</taxon>
        <taxon>Propionibacteriales</taxon>
        <taxon>Nocardioidaceae</taxon>
        <taxon>Nocardioides</taxon>
    </lineage>
</organism>
<dbReference type="EMBL" id="JADIVZ010000014">
    <property type="protein sequence ID" value="MBF4163660.1"/>
    <property type="molecule type" value="Genomic_DNA"/>
</dbReference>
<proteinExistence type="predicted"/>